<comment type="caution">
    <text evidence="1">The sequence shown here is derived from an EMBL/GenBank/DDBJ whole genome shotgun (WGS) entry which is preliminary data.</text>
</comment>
<organism evidence="1 2">
    <name type="scientific">Pseudonocardia alni subsp. carboxydivorans</name>
    <dbReference type="NCBI Taxonomy" id="415010"/>
    <lineage>
        <taxon>Bacteria</taxon>
        <taxon>Bacillati</taxon>
        <taxon>Actinomycetota</taxon>
        <taxon>Actinomycetes</taxon>
        <taxon>Pseudonocardiales</taxon>
        <taxon>Pseudonocardiaceae</taxon>
        <taxon>Pseudonocardia</taxon>
    </lineage>
</organism>
<evidence type="ECO:0000313" key="1">
    <source>
        <dbReference type="EMBL" id="MEK6462725.1"/>
    </source>
</evidence>
<keyword evidence="2" id="KW-1185">Reference proteome</keyword>
<accession>A0ABU9A8K3</accession>
<protein>
    <submittedName>
        <fullName evidence="1">Helix-turn-helix domain-containing protein</fullName>
    </submittedName>
</protein>
<reference evidence="1 2" key="1">
    <citation type="submission" date="2024-03" db="EMBL/GenBank/DDBJ databases">
        <title>Draft genome sequence of Pseudonocardia carboxydivorans JCM 14827.</title>
        <authorList>
            <person name="Duangmal K."/>
        </authorList>
    </citation>
    <scope>NUCLEOTIDE SEQUENCE [LARGE SCALE GENOMIC DNA]</scope>
    <source>
        <strain evidence="1 2">JCM 14827</strain>
    </source>
</reference>
<evidence type="ECO:0000313" key="2">
    <source>
        <dbReference type="Proteomes" id="UP001367513"/>
    </source>
</evidence>
<gene>
    <name evidence="1" type="ORF">WG925_03130</name>
</gene>
<dbReference type="EMBL" id="JBBPIX010000001">
    <property type="protein sequence ID" value="MEK6462725.1"/>
    <property type="molecule type" value="Genomic_DNA"/>
</dbReference>
<dbReference type="Gene3D" id="1.10.10.60">
    <property type="entry name" value="Homeodomain-like"/>
    <property type="match status" value="1"/>
</dbReference>
<proteinExistence type="predicted"/>
<sequence>MTAAERRRARAARPAHRVTACQGAVTFQVPAGARQVPSRSRSPIVADGKTALAQGVPRREVAAAFGVSRRTVDRWAAELAAVAGGGR</sequence>
<dbReference type="Proteomes" id="UP001367513">
    <property type="component" value="Unassembled WGS sequence"/>
</dbReference>
<name>A0ABU9A8K3_PSEA5</name>
<dbReference type="Pfam" id="PF13384">
    <property type="entry name" value="HTH_23"/>
    <property type="match status" value="1"/>
</dbReference>